<proteinExistence type="predicted"/>
<name>A0ACC0SUN0_POPTR</name>
<dbReference type="EMBL" id="CM009295">
    <property type="protein sequence ID" value="KAI9392918.1"/>
    <property type="molecule type" value="Genomic_DNA"/>
</dbReference>
<dbReference type="Proteomes" id="UP000006729">
    <property type="component" value="Chromosome 6"/>
</dbReference>
<sequence length="183" mass="20045">MEGHRVHKILVDSGSLVNILLAEVMTKMGIDASRMTLVLTPLIGIEGSAVLVKGAIGFTVTMGTAPHCVTLQRTFMVIDTHLSYNAIIWRSLLHQISAVVRTKYLTLKFPTVKGVVVVKGNQEASREYANTCLKGKNALLINRLQAYEEKPEVIIEAAEELVEVRLGSTNKEVTRVGCTLNSQ</sequence>
<keyword evidence="2" id="KW-1185">Reference proteome</keyword>
<organism evidence="1 2">
    <name type="scientific">Populus trichocarpa</name>
    <name type="common">Western balsam poplar</name>
    <name type="synonym">Populus balsamifera subsp. trichocarpa</name>
    <dbReference type="NCBI Taxonomy" id="3694"/>
    <lineage>
        <taxon>Eukaryota</taxon>
        <taxon>Viridiplantae</taxon>
        <taxon>Streptophyta</taxon>
        <taxon>Embryophyta</taxon>
        <taxon>Tracheophyta</taxon>
        <taxon>Spermatophyta</taxon>
        <taxon>Magnoliopsida</taxon>
        <taxon>eudicotyledons</taxon>
        <taxon>Gunneridae</taxon>
        <taxon>Pentapetalae</taxon>
        <taxon>rosids</taxon>
        <taxon>fabids</taxon>
        <taxon>Malpighiales</taxon>
        <taxon>Salicaceae</taxon>
        <taxon>Saliceae</taxon>
        <taxon>Populus</taxon>
    </lineage>
</organism>
<reference evidence="1 2" key="1">
    <citation type="journal article" date="2006" name="Science">
        <title>The genome of black cottonwood, Populus trichocarpa (Torr. &amp; Gray).</title>
        <authorList>
            <person name="Tuskan G.A."/>
            <person name="Difazio S."/>
            <person name="Jansson S."/>
            <person name="Bohlmann J."/>
            <person name="Grigoriev I."/>
            <person name="Hellsten U."/>
            <person name="Putnam N."/>
            <person name="Ralph S."/>
            <person name="Rombauts S."/>
            <person name="Salamov A."/>
            <person name="Schein J."/>
            <person name="Sterck L."/>
            <person name="Aerts A."/>
            <person name="Bhalerao R.R."/>
            <person name="Bhalerao R.P."/>
            <person name="Blaudez D."/>
            <person name="Boerjan W."/>
            <person name="Brun A."/>
            <person name="Brunner A."/>
            <person name="Busov V."/>
            <person name="Campbell M."/>
            <person name="Carlson J."/>
            <person name="Chalot M."/>
            <person name="Chapman J."/>
            <person name="Chen G.L."/>
            <person name="Cooper D."/>
            <person name="Coutinho P.M."/>
            <person name="Couturier J."/>
            <person name="Covert S."/>
            <person name="Cronk Q."/>
            <person name="Cunningham R."/>
            <person name="Davis J."/>
            <person name="Degroeve S."/>
            <person name="Dejardin A."/>
            <person name="Depamphilis C."/>
            <person name="Detter J."/>
            <person name="Dirks B."/>
            <person name="Dubchak I."/>
            <person name="Duplessis S."/>
            <person name="Ehlting J."/>
            <person name="Ellis B."/>
            <person name="Gendler K."/>
            <person name="Goodstein D."/>
            <person name="Gribskov M."/>
            <person name="Grimwood J."/>
            <person name="Groover A."/>
            <person name="Gunter L."/>
            <person name="Hamberger B."/>
            <person name="Heinze B."/>
            <person name="Helariutta Y."/>
            <person name="Henrissat B."/>
            <person name="Holligan D."/>
            <person name="Holt R."/>
            <person name="Huang W."/>
            <person name="Islam-Faridi N."/>
            <person name="Jones S."/>
            <person name="Jones-Rhoades M."/>
            <person name="Jorgensen R."/>
            <person name="Joshi C."/>
            <person name="Kangasjarvi J."/>
            <person name="Karlsson J."/>
            <person name="Kelleher C."/>
            <person name="Kirkpatrick R."/>
            <person name="Kirst M."/>
            <person name="Kohler A."/>
            <person name="Kalluri U."/>
            <person name="Larimer F."/>
            <person name="Leebens-Mack J."/>
            <person name="Leple J.C."/>
            <person name="Locascio P."/>
            <person name="Lou Y."/>
            <person name="Lucas S."/>
            <person name="Martin F."/>
            <person name="Montanini B."/>
            <person name="Napoli C."/>
            <person name="Nelson D.R."/>
            <person name="Nelson C."/>
            <person name="Nieminen K."/>
            <person name="Nilsson O."/>
            <person name="Pereda V."/>
            <person name="Peter G."/>
            <person name="Philippe R."/>
            <person name="Pilate G."/>
            <person name="Poliakov A."/>
            <person name="Razumovskaya J."/>
            <person name="Richardson P."/>
            <person name="Rinaldi C."/>
            <person name="Ritland K."/>
            <person name="Rouze P."/>
            <person name="Ryaboy D."/>
            <person name="Schmutz J."/>
            <person name="Schrader J."/>
            <person name="Segerman B."/>
            <person name="Shin H."/>
            <person name="Siddiqui A."/>
            <person name="Sterky F."/>
            <person name="Terry A."/>
            <person name="Tsai C.J."/>
            <person name="Uberbacher E."/>
            <person name="Unneberg P."/>
            <person name="Vahala J."/>
            <person name="Wall K."/>
            <person name="Wessler S."/>
            <person name="Yang G."/>
            <person name="Yin T."/>
            <person name="Douglas C."/>
            <person name="Marra M."/>
            <person name="Sandberg G."/>
            <person name="Van de Peer Y."/>
            <person name="Rokhsar D."/>
        </authorList>
    </citation>
    <scope>NUCLEOTIDE SEQUENCE [LARGE SCALE GENOMIC DNA]</scope>
    <source>
        <strain evidence="2">cv. Nisqually</strain>
    </source>
</reference>
<evidence type="ECO:0000313" key="1">
    <source>
        <dbReference type="EMBL" id="KAI9392918.1"/>
    </source>
</evidence>
<evidence type="ECO:0000313" key="2">
    <source>
        <dbReference type="Proteomes" id="UP000006729"/>
    </source>
</evidence>
<comment type="caution">
    <text evidence="1">The sequence shown here is derived from an EMBL/GenBank/DDBJ whole genome shotgun (WGS) entry which is preliminary data.</text>
</comment>
<protein>
    <submittedName>
        <fullName evidence="1">Uncharacterized protein</fullName>
    </submittedName>
</protein>
<gene>
    <name evidence="1" type="ORF">POPTR_006G157801v4</name>
</gene>
<accession>A0ACC0SUN0</accession>